<evidence type="ECO:0000313" key="2">
    <source>
        <dbReference type="EMBL" id="KDR66225.1"/>
    </source>
</evidence>
<sequence>MTLILMPWWLMRRQARQLRRAYYFLLKALLRTVFAASMGCPNKLTGEILPEYPKEGEEWPLKTDSDEKAMRFCWDQPYSFTSNWKNWCVFCPGRHIRRRPAQSGYMEVQ</sequence>
<protein>
    <submittedName>
        <fullName evidence="2">Uncharacterized protein</fullName>
    </submittedName>
</protein>
<proteinExistence type="predicted"/>
<evidence type="ECO:0000256" key="1">
    <source>
        <dbReference type="SAM" id="SignalP"/>
    </source>
</evidence>
<feature type="chain" id="PRO_5001645483" evidence="1">
    <location>
        <begin position="36"/>
        <end position="109"/>
    </location>
</feature>
<dbReference type="Proteomes" id="UP000027222">
    <property type="component" value="Unassembled WGS sequence"/>
</dbReference>
<keyword evidence="1" id="KW-0732">Signal</keyword>
<organism evidence="2 3">
    <name type="scientific">Galerina marginata (strain CBS 339.88)</name>
    <dbReference type="NCBI Taxonomy" id="685588"/>
    <lineage>
        <taxon>Eukaryota</taxon>
        <taxon>Fungi</taxon>
        <taxon>Dikarya</taxon>
        <taxon>Basidiomycota</taxon>
        <taxon>Agaricomycotina</taxon>
        <taxon>Agaricomycetes</taxon>
        <taxon>Agaricomycetidae</taxon>
        <taxon>Agaricales</taxon>
        <taxon>Agaricineae</taxon>
        <taxon>Strophariaceae</taxon>
        <taxon>Galerina</taxon>
    </lineage>
</organism>
<dbReference type="AlphaFoldDB" id="A0A067S5V3"/>
<reference evidence="3" key="1">
    <citation type="journal article" date="2014" name="Proc. Natl. Acad. Sci. U.S.A.">
        <title>Extensive sampling of basidiomycete genomes demonstrates inadequacy of the white-rot/brown-rot paradigm for wood decay fungi.</title>
        <authorList>
            <person name="Riley R."/>
            <person name="Salamov A.A."/>
            <person name="Brown D.W."/>
            <person name="Nagy L.G."/>
            <person name="Floudas D."/>
            <person name="Held B.W."/>
            <person name="Levasseur A."/>
            <person name="Lombard V."/>
            <person name="Morin E."/>
            <person name="Otillar R."/>
            <person name="Lindquist E.A."/>
            <person name="Sun H."/>
            <person name="LaButti K.M."/>
            <person name="Schmutz J."/>
            <person name="Jabbour D."/>
            <person name="Luo H."/>
            <person name="Baker S.E."/>
            <person name="Pisabarro A.G."/>
            <person name="Walton J.D."/>
            <person name="Blanchette R.A."/>
            <person name="Henrissat B."/>
            <person name="Martin F."/>
            <person name="Cullen D."/>
            <person name="Hibbett D.S."/>
            <person name="Grigoriev I.V."/>
        </authorList>
    </citation>
    <scope>NUCLEOTIDE SEQUENCE [LARGE SCALE GENOMIC DNA]</scope>
    <source>
        <strain evidence="3">CBS 339.88</strain>
    </source>
</reference>
<accession>A0A067S5V3</accession>
<dbReference type="OrthoDB" id="3045099at2759"/>
<dbReference type="HOGENOM" id="CLU_2184176_0_0_1"/>
<name>A0A067S5V3_GALM3</name>
<gene>
    <name evidence="2" type="ORF">GALMADRAFT_259735</name>
</gene>
<dbReference type="EMBL" id="KL142426">
    <property type="protein sequence ID" value="KDR66225.1"/>
    <property type="molecule type" value="Genomic_DNA"/>
</dbReference>
<keyword evidence="3" id="KW-1185">Reference proteome</keyword>
<evidence type="ECO:0000313" key="3">
    <source>
        <dbReference type="Proteomes" id="UP000027222"/>
    </source>
</evidence>
<feature type="signal peptide" evidence="1">
    <location>
        <begin position="1"/>
        <end position="35"/>
    </location>
</feature>